<evidence type="ECO:0000256" key="3">
    <source>
        <dbReference type="ARBA" id="ARBA00022630"/>
    </source>
</evidence>
<reference evidence="9 10" key="1">
    <citation type="submission" date="2019-01" db="EMBL/GenBank/DDBJ databases">
        <title>Genome sequencing of the rare red list fungi Fomitopsis rosea.</title>
        <authorList>
            <person name="Buettner E."/>
            <person name="Kellner H."/>
        </authorList>
    </citation>
    <scope>NUCLEOTIDE SEQUENCE [LARGE SCALE GENOMIC DNA]</scope>
    <source>
        <strain evidence="9 10">DSM 105464</strain>
    </source>
</reference>
<proteinExistence type="inferred from homology"/>
<dbReference type="EC" id="1.6.5.9" evidence="2"/>
<name>A0A4Y9Y5H4_9APHY</name>
<dbReference type="InterPro" id="IPR036188">
    <property type="entry name" value="FAD/NAD-bd_sf"/>
</dbReference>
<sequence length="105" mass="11741">MLRSQARAPRTTAAALARRNFNASAARSQQHLVILGSGWGGYELLRGIDKKRWHITIVSPNNYFNFTPLLASCCVGTLEFRSAIEPVRRYTPQVVSRISSVLRVP</sequence>
<gene>
    <name evidence="9" type="ORF">EVJ58_g6847</name>
</gene>
<comment type="catalytic activity">
    <reaction evidence="7">
        <text>a quinone + NADH + H(+) = a quinol + NAD(+)</text>
        <dbReference type="Rhea" id="RHEA:46160"/>
        <dbReference type="ChEBI" id="CHEBI:15378"/>
        <dbReference type="ChEBI" id="CHEBI:24646"/>
        <dbReference type="ChEBI" id="CHEBI:57540"/>
        <dbReference type="ChEBI" id="CHEBI:57945"/>
        <dbReference type="ChEBI" id="CHEBI:132124"/>
        <dbReference type="EC" id="1.6.5.9"/>
    </reaction>
</comment>
<keyword evidence="6" id="KW-0520">NAD</keyword>
<dbReference type="GO" id="GO:0050136">
    <property type="term" value="F:NADH dehydrogenase (quinone) (non-electrogenic) activity"/>
    <property type="evidence" value="ECO:0007669"/>
    <property type="project" value="UniProtKB-EC"/>
</dbReference>
<dbReference type="SUPFAM" id="SSF51905">
    <property type="entry name" value="FAD/NAD(P)-binding domain"/>
    <property type="match status" value="1"/>
</dbReference>
<dbReference type="PANTHER" id="PTHR43706:SF47">
    <property type="entry name" value="EXTERNAL NADH-UBIQUINONE OXIDOREDUCTASE 1, MITOCHONDRIAL-RELATED"/>
    <property type="match status" value="1"/>
</dbReference>
<dbReference type="STRING" id="34475.A0A4Y9Y5H4"/>
<evidence type="ECO:0000256" key="1">
    <source>
        <dbReference type="ARBA" id="ARBA00005272"/>
    </source>
</evidence>
<evidence type="ECO:0000256" key="7">
    <source>
        <dbReference type="ARBA" id="ARBA00047599"/>
    </source>
</evidence>
<evidence type="ECO:0000256" key="8">
    <source>
        <dbReference type="ARBA" id="ARBA00049010"/>
    </source>
</evidence>
<comment type="caution">
    <text evidence="9">The sequence shown here is derived from an EMBL/GenBank/DDBJ whole genome shotgun (WGS) entry which is preliminary data.</text>
</comment>
<keyword evidence="5" id="KW-0560">Oxidoreductase</keyword>
<comment type="similarity">
    <text evidence="1">Belongs to the NADH dehydrogenase family.</text>
</comment>
<evidence type="ECO:0000313" key="9">
    <source>
        <dbReference type="EMBL" id="TFY57744.1"/>
    </source>
</evidence>
<dbReference type="Proteomes" id="UP000298390">
    <property type="component" value="Unassembled WGS sequence"/>
</dbReference>
<comment type="catalytic activity">
    <reaction evidence="8">
        <text>a ubiquinone + NADH + H(+) = a ubiquinol + NAD(+)</text>
        <dbReference type="Rhea" id="RHEA:23152"/>
        <dbReference type="Rhea" id="RHEA-COMP:9565"/>
        <dbReference type="Rhea" id="RHEA-COMP:9566"/>
        <dbReference type="ChEBI" id="CHEBI:15378"/>
        <dbReference type="ChEBI" id="CHEBI:16389"/>
        <dbReference type="ChEBI" id="CHEBI:17976"/>
        <dbReference type="ChEBI" id="CHEBI:57540"/>
        <dbReference type="ChEBI" id="CHEBI:57945"/>
    </reaction>
</comment>
<organism evidence="9 10">
    <name type="scientific">Rhodofomes roseus</name>
    <dbReference type="NCBI Taxonomy" id="34475"/>
    <lineage>
        <taxon>Eukaryota</taxon>
        <taxon>Fungi</taxon>
        <taxon>Dikarya</taxon>
        <taxon>Basidiomycota</taxon>
        <taxon>Agaricomycotina</taxon>
        <taxon>Agaricomycetes</taxon>
        <taxon>Polyporales</taxon>
        <taxon>Rhodofomes</taxon>
    </lineage>
</organism>
<keyword evidence="4" id="KW-0274">FAD</keyword>
<dbReference type="InterPro" id="IPR045024">
    <property type="entry name" value="NDH-2"/>
</dbReference>
<dbReference type="PANTHER" id="PTHR43706">
    <property type="entry name" value="NADH DEHYDROGENASE"/>
    <property type="match status" value="1"/>
</dbReference>
<protein>
    <recommendedName>
        <fullName evidence="2">NADH:ubiquinone reductase (non-electrogenic)</fullName>
        <ecNumber evidence="2">1.6.5.9</ecNumber>
    </recommendedName>
</protein>
<evidence type="ECO:0000256" key="2">
    <source>
        <dbReference type="ARBA" id="ARBA00012637"/>
    </source>
</evidence>
<evidence type="ECO:0000256" key="5">
    <source>
        <dbReference type="ARBA" id="ARBA00023002"/>
    </source>
</evidence>
<accession>A0A4Y9Y5H4</accession>
<evidence type="ECO:0000256" key="4">
    <source>
        <dbReference type="ARBA" id="ARBA00022827"/>
    </source>
</evidence>
<dbReference type="EMBL" id="SEKV01000406">
    <property type="protein sequence ID" value="TFY57744.1"/>
    <property type="molecule type" value="Genomic_DNA"/>
</dbReference>
<evidence type="ECO:0000313" key="10">
    <source>
        <dbReference type="Proteomes" id="UP000298390"/>
    </source>
</evidence>
<dbReference type="AlphaFoldDB" id="A0A4Y9Y5H4"/>
<evidence type="ECO:0000256" key="6">
    <source>
        <dbReference type="ARBA" id="ARBA00023027"/>
    </source>
</evidence>
<dbReference type="GO" id="GO:0005739">
    <property type="term" value="C:mitochondrion"/>
    <property type="evidence" value="ECO:0007669"/>
    <property type="project" value="TreeGrafter"/>
</dbReference>
<dbReference type="Gene3D" id="3.50.50.100">
    <property type="match status" value="1"/>
</dbReference>
<keyword evidence="3" id="KW-0285">Flavoprotein</keyword>